<organism evidence="2 3">
    <name type="scientific">Anaeromyxobacter dehalogenans (strain ATCC BAA-258 / DSM 21875 / 2CP-1)</name>
    <dbReference type="NCBI Taxonomy" id="455488"/>
    <lineage>
        <taxon>Bacteria</taxon>
        <taxon>Pseudomonadati</taxon>
        <taxon>Myxococcota</taxon>
        <taxon>Myxococcia</taxon>
        <taxon>Myxococcales</taxon>
        <taxon>Cystobacterineae</taxon>
        <taxon>Anaeromyxobacteraceae</taxon>
        <taxon>Anaeromyxobacter</taxon>
    </lineage>
</organism>
<sequence length="210" mass="20589">MPAALHLAAALLAASGGPPAAASAEAAVAAALAPDGARARVEALRGGASGCAPAAFRALRPVLASGETPLQVDGRDGAGRPCRSFAWAAVRVTGPALRTTRAVAGGEPLAGAVEPAEAERLPGRSPLAGLPSGARAARALASGTLLAGADVRAGPAPGAPVQVVVRAAGLEITREARAVPCVRGRACALLPGGRRVEGRLQDGRILVEVP</sequence>
<dbReference type="Proteomes" id="UP000007089">
    <property type="component" value="Chromosome"/>
</dbReference>
<gene>
    <name evidence="2" type="ordered locus">A2cp1_2603</name>
</gene>
<evidence type="ECO:0000313" key="2">
    <source>
        <dbReference type="EMBL" id="ACL65940.1"/>
    </source>
</evidence>
<name>B8JD91_ANAD2</name>
<evidence type="ECO:0000313" key="3">
    <source>
        <dbReference type="Proteomes" id="UP000007089"/>
    </source>
</evidence>
<dbReference type="AlphaFoldDB" id="B8JD91"/>
<reference evidence="2" key="1">
    <citation type="submission" date="2009-01" db="EMBL/GenBank/DDBJ databases">
        <title>Complete sequence of Anaeromyxobacter dehalogenans 2CP-1.</title>
        <authorList>
            <consortium name="US DOE Joint Genome Institute"/>
            <person name="Lucas S."/>
            <person name="Copeland A."/>
            <person name="Lapidus A."/>
            <person name="Glavina del Rio T."/>
            <person name="Dalin E."/>
            <person name="Tice H."/>
            <person name="Bruce D."/>
            <person name="Goodwin L."/>
            <person name="Pitluck S."/>
            <person name="Saunders E."/>
            <person name="Brettin T."/>
            <person name="Detter J.C."/>
            <person name="Han C."/>
            <person name="Larimer F."/>
            <person name="Land M."/>
            <person name="Hauser L."/>
            <person name="Kyrpides N."/>
            <person name="Ovchinnikova G."/>
            <person name="Beliaev A.S."/>
            <person name="Richardson P."/>
        </authorList>
    </citation>
    <scope>NUCLEOTIDE SEQUENCE</scope>
    <source>
        <strain evidence="2">2CP-1</strain>
    </source>
</reference>
<protein>
    <recommendedName>
        <fullName evidence="4">Flagella basal body P-ring formation protein FlgA</fullName>
    </recommendedName>
</protein>
<dbReference type="EMBL" id="CP001359">
    <property type="protein sequence ID" value="ACL65940.1"/>
    <property type="molecule type" value="Genomic_DNA"/>
</dbReference>
<evidence type="ECO:0008006" key="4">
    <source>
        <dbReference type="Google" id="ProtNLM"/>
    </source>
</evidence>
<keyword evidence="1" id="KW-0732">Signal</keyword>
<proteinExistence type="predicted"/>
<feature type="chain" id="PRO_5002875157" description="Flagella basal body P-ring formation protein FlgA" evidence="1">
    <location>
        <begin position="21"/>
        <end position="210"/>
    </location>
</feature>
<keyword evidence="3" id="KW-1185">Reference proteome</keyword>
<dbReference type="RefSeq" id="WP_012633725.1">
    <property type="nucleotide sequence ID" value="NC_011891.1"/>
</dbReference>
<feature type="signal peptide" evidence="1">
    <location>
        <begin position="1"/>
        <end position="20"/>
    </location>
</feature>
<accession>B8JD91</accession>
<dbReference type="KEGG" id="acp:A2cp1_2603"/>
<dbReference type="HOGENOM" id="CLU_1324186_0_0_7"/>
<evidence type="ECO:0000256" key="1">
    <source>
        <dbReference type="SAM" id="SignalP"/>
    </source>
</evidence>